<dbReference type="InterPro" id="IPR018094">
    <property type="entry name" value="Thymidylate_kinase"/>
</dbReference>
<dbReference type="CDD" id="cd01672">
    <property type="entry name" value="TMPK"/>
    <property type="match status" value="1"/>
</dbReference>
<evidence type="ECO:0000256" key="5">
    <source>
        <dbReference type="ARBA" id="ARBA00022727"/>
    </source>
</evidence>
<sequence length="201" mass="21609">MLISFEGIDGSGKSTQARLLADALAARGQQVRRVREPGGADLPERVRTLLLDPALAIADRAELLLFSAARAQLVEEVIRPALASGETVIADRFYDSTTAYQGGGRGLADEAWLDAFHGFVTGGLAPARTYCIDVPLAVASRRRAGEQADRMEASGDAFYQRVRMAYLALAARQPKRIVVLDGTLSPEALHEQILADLDAFA</sequence>
<evidence type="ECO:0000256" key="11">
    <source>
        <dbReference type="ARBA" id="ARBA00057735"/>
    </source>
</evidence>
<proteinExistence type="inferred from homology"/>
<dbReference type="HAMAP" id="MF_00165">
    <property type="entry name" value="Thymidylate_kinase"/>
    <property type="match status" value="1"/>
</dbReference>
<accession>A0A259U1N7</accession>
<evidence type="ECO:0000313" key="14">
    <source>
        <dbReference type="EMBL" id="OZC03909.1"/>
    </source>
</evidence>
<organism evidence="14 15">
    <name type="scientific">Rubricoccus marinus</name>
    <dbReference type="NCBI Taxonomy" id="716817"/>
    <lineage>
        <taxon>Bacteria</taxon>
        <taxon>Pseudomonadati</taxon>
        <taxon>Rhodothermota</taxon>
        <taxon>Rhodothermia</taxon>
        <taxon>Rhodothermales</taxon>
        <taxon>Rubricoccaceae</taxon>
        <taxon>Rubricoccus</taxon>
    </lineage>
</organism>
<evidence type="ECO:0000259" key="13">
    <source>
        <dbReference type="Pfam" id="PF02223"/>
    </source>
</evidence>
<dbReference type="InParanoid" id="A0A259U1N7"/>
<dbReference type="Gene3D" id="3.40.50.300">
    <property type="entry name" value="P-loop containing nucleotide triphosphate hydrolases"/>
    <property type="match status" value="1"/>
</dbReference>
<dbReference type="GO" id="GO:0006227">
    <property type="term" value="P:dUDP biosynthetic process"/>
    <property type="evidence" value="ECO:0007669"/>
    <property type="project" value="TreeGrafter"/>
</dbReference>
<dbReference type="PANTHER" id="PTHR10344:SF4">
    <property type="entry name" value="UMP-CMP KINASE 2, MITOCHONDRIAL"/>
    <property type="match status" value="1"/>
</dbReference>
<dbReference type="NCBIfam" id="TIGR00041">
    <property type="entry name" value="DTMP_kinase"/>
    <property type="match status" value="1"/>
</dbReference>
<keyword evidence="8 12" id="KW-0067">ATP-binding</keyword>
<dbReference type="OrthoDB" id="9774907at2"/>
<evidence type="ECO:0000256" key="12">
    <source>
        <dbReference type="HAMAP-Rule" id="MF_00165"/>
    </source>
</evidence>
<dbReference type="GO" id="GO:0006235">
    <property type="term" value="P:dTTP biosynthetic process"/>
    <property type="evidence" value="ECO:0007669"/>
    <property type="project" value="UniProtKB-UniRule"/>
</dbReference>
<dbReference type="Pfam" id="PF02223">
    <property type="entry name" value="Thymidylate_kin"/>
    <property type="match status" value="1"/>
</dbReference>
<evidence type="ECO:0000256" key="8">
    <source>
        <dbReference type="ARBA" id="ARBA00022840"/>
    </source>
</evidence>
<dbReference type="AlphaFoldDB" id="A0A259U1N7"/>
<dbReference type="FunCoup" id="A0A259U1N7">
    <property type="interactions" value="473"/>
</dbReference>
<dbReference type="GO" id="GO:0004798">
    <property type="term" value="F:dTMP kinase activity"/>
    <property type="evidence" value="ECO:0007669"/>
    <property type="project" value="UniProtKB-UniRule"/>
</dbReference>
<keyword evidence="15" id="KW-1185">Reference proteome</keyword>
<reference evidence="14 15" key="1">
    <citation type="submission" date="2016-11" db="EMBL/GenBank/DDBJ databases">
        <title>Study of marine rhodopsin-containing bacteria.</title>
        <authorList>
            <person name="Yoshizawa S."/>
            <person name="Kumagai Y."/>
            <person name="Kogure K."/>
        </authorList>
    </citation>
    <scope>NUCLEOTIDE SEQUENCE [LARGE SCALE GENOMIC DNA]</scope>
    <source>
        <strain evidence="14 15">SG-29</strain>
    </source>
</reference>
<evidence type="ECO:0000256" key="3">
    <source>
        <dbReference type="ARBA" id="ARBA00017144"/>
    </source>
</evidence>
<evidence type="ECO:0000256" key="6">
    <source>
        <dbReference type="ARBA" id="ARBA00022741"/>
    </source>
</evidence>
<dbReference type="RefSeq" id="WP_094549802.1">
    <property type="nucleotide sequence ID" value="NZ_MQWB01000001.1"/>
</dbReference>
<feature type="domain" description="Thymidylate kinase-like" evidence="13">
    <location>
        <begin position="5"/>
        <end position="193"/>
    </location>
</feature>
<keyword evidence="7 12" id="KW-0418">Kinase</keyword>
<evidence type="ECO:0000256" key="4">
    <source>
        <dbReference type="ARBA" id="ARBA00022679"/>
    </source>
</evidence>
<dbReference type="EC" id="2.7.4.9" evidence="2 12"/>
<gene>
    <name evidence="12" type="primary">tmk</name>
    <name evidence="14" type="ORF">BSZ36_13515</name>
</gene>
<dbReference type="SUPFAM" id="SSF52540">
    <property type="entry name" value="P-loop containing nucleoside triphosphate hydrolases"/>
    <property type="match status" value="1"/>
</dbReference>
<evidence type="ECO:0000256" key="7">
    <source>
        <dbReference type="ARBA" id="ARBA00022777"/>
    </source>
</evidence>
<dbReference type="Proteomes" id="UP000216446">
    <property type="component" value="Unassembled WGS sequence"/>
</dbReference>
<comment type="caution">
    <text evidence="14">The sequence shown here is derived from an EMBL/GenBank/DDBJ whole genome shotgun (WGS) entry which is preliminary data.</text>
</comment>
<feature type="binding site" evidence="12">
    <location>
        <begin position="7"/>
        <end position="14"/>
    </location>
    <ligand>
        <name>ATP</name>
        <dbReference type="ChEBI" id="CHEBI:30616"/>
    </ligand>
</feature>
<comment type="function">
    <text evidence="11 12">Phosphorylation of dTMP to form dTDP in both de novo and salvage pathways of dTTP synthesis.</text>
</comment>
<evidence type="ECO:0000256" key="9">
    <source>
        <dbReference type="ARBA" id="ARBA00029962"/>
    </source>
</evidence>
<dbReference type="InterPro" id="IPR027417">
    <property type="entry name" value="P-loop_NTPase"/>
</dbReference>
<evidence type="ECO:0000256" key="1">
    <source>
        <dbReference type="ARBA" id="ARBA00009776"/>
    </source>
</evidence>
<dbReference type="GO" id="GO:0005829">
    <property type="term" value="C:cytosol"/>
    <property type="evidence" value="ECO:0007669"/>
    <property type="project" value="TreeGrafter"/>
</dbReference>
<evidence type="ECO:0000256" key="10">
    <source>
        <dbReference type="ARBA" id="ARBA00048743"/>
    </source>
</evidence>
<comment type="catalytic activity">
    <reaction evidence="10 12">
        <text>dTMP + ATP = dTDP + ADP</text>
        <dbReference type="Rhea" id="RHEA:13517"/>
        <dbReference type="ChEBI" id="CHEBI:30616"/>
        <dbReference type="ChEBI" id="CHEBI:58369"/>
        <dbReference type="ChEBI" id="CHEBI:63528"/>
        <dbReference type="ChEBI" id="CHEBI:456216"/>
        <dbReference type="EC" id="2.7.4.9"/>
    </reaction>
</comment>
<protein>
    <recommendedName>
        <fullName evidence="3 12">Thymidylate kinase</fullName>
        <ecNumber evidence="2 12">2.7.4.9</ecNumber>
    </recommendedName>
    <alternativeName>
        <fullName evidence="9 12">dTMP kinase</fullName>
    </alternativeName>
</protein>
<keyword evidence="4 12" id="KW-0808">Transferase</keyword>
<evidence type="ECO:0000313" key="15">
    <source>
        <dbReference type="Proteomes" id="UP000216446"/>
    </source>
</evidence>
<comment type="similarity">
    <text evidence="1 12">Belongs to the thymidylate kinase family.</text>
</comment>
<name>A0A259U1N7_9BACT</name>
<dbReference type="GO" id="GO:0006233">
    <property type="term" value="P:dTDP biosynthetic process"/>
    <property type="evidence" value="ECO:0007669"/>
    <property type="project" value="InterPro"/>
</dbReference>
<dbReference type="PANTHER" id="PTHR10344">
    <property type="entry name" value="THYMIDYLATE KINASE"/>
    <property type="match status" value="1"/>
</dbReference>
<dbReference type="GO" id="GO:0005524">
    <property type="term" value="F:ATP binding"/>
    <property type="evidence" value="ECO:0007669"/>
    <property type="project" value="UniProtKB-UniRule"/>
</dbReference>
<dbReference type="InterPro" id="IPR039430">
    <property type="entry name" value="Thymidylate_kin-like_dom"/>
</dbReference>
<keyword evidence="5 12" id="KW-0545">Nucleotide biosynthesis</keyword>
<evidence type="ECO:0000256" key="2">
    <source>
        <dbReference type="ARBA" id="ARBA00012980"/>
    </source>
</evidence>
<dbReference type="FunFam" id="3.40.50.300:FF:000225">
    <property type="entry name" value="Thymidylate kinase"/>
    <property type="match status" value="1"/>
</dbReference>
<keyword evidence="6 12" id="KW-0547">Nucleotide-binding</keyword>
<dbReference type="EMBL" id="MQWB01000001">
    <property type="protein sequence ID" value="OZC03909.1"/>
    <property type="molecule type" value="Genomic_DNA"/>
</dbReference>